<evidence type="ECO:0000313" key="4">
    <source>
        <dbReference type="EMBL" id="KAH7153459.1"/>
    </source>
</evidence>
<accession>A0A9P9F5G4</accession>
<dbReference type="OrthoDB" id="245563at2759"/>
<dbReference type="PANTHER" id="PTHR43540:SF15">
    <property type="entry name" value="BLR5631 PROTEIN"/>
    <property type="match status" value="1"/>
</dbReference>
<keyword evidence="2" id="KW-0378">Hydrolase</keyword>
<dbReference type="Proteomes" id="UP000738349">
    <property type="component" value="Unassembled WGS sequence"/>
</dbReference>
<dbReference type="InterPro" id="IPR036380">
    <property type="entry name" value="Isochorismatase-like_sf"/>
</dbReference>
<dbReference type="InterPro" id="IPR000868">
    <property type="entry name" value="Isochorismatase-like_dom"/>
</dbReference>
<proteinExistence type="inferred from homology"/>
<organism evidence="4 5">
    <name type="scientific">Dactylonectria macrodidyma</name>
    <dbReference type="NCBI Taxonomy" id="307937"/>
    <lineage>
        <taxon>Eukaryota</taxon>
        <taxon>Fungi</taxon>
        <taxon>Dikarya</taxon>
        <taxon>Ascomycota</taxon>
        <taxon>Pezizomycotina</taxon>
        <taxon>Sordariomycetes</taxon>
        <taxon>Hypocreomycetidae</taxon>
        <taxon>Hypocreales</taxon>
        <taxon>Nectriaceae</taxon>
        <taxon>Dactylonectria</taxon>
    </lineage>
</organism>
<dbReference type="Pfam" id="PF00857">
    <property type="entry name" value="Isochorismatase"/>
    <property type="match status" value="1"/>
</dbReference>
<name>A0A9P9F5G4_9HYPO</name>
<sequence>MTSPFLFRDLLGVPPSTATPSDSTLILIDVADVDASRKVIASLLKKYRAANGNVIHVLHSTPEGAPVFTPRTKLAEEFEELTPKDGEKVIHKNFAGSFAGTDLQEHLDELGSKKIILARYMAHVCVSTTVRQAAQRGYDVVAVEDAVGDRDIPGVDAKQLVKVALSEIADAFGTIVQSSSIV</sequence>
<evidence type="ECO:0000259" key="3">
    <source>
        <dbReference type="Pfam" id="PF00857"/>
    </source>
</evidence>
<reference evidence="4" key="1">
    <citation type="journal article" date="2021" name="Nat. Commun.">
        <title>Genetic determinants of endophytism in the Arabidopsis root mycobiome.</title>
        <authorList>
            <person name="Mesny F."/>
            <person name="Miyauchi S."/>
            <person name="Thiergart T."/>
            <person name="Pickel B."/>
            <person name="Atanasova L."/>
            <person name="Karlsson M."/>
            <person name="Huettel B."/>
            <person name="Barry K.W."/>
            <person name="Haridas S."/>
            <person name="Chen C."/>
            <person name="Bauer D."/>
            <person name="Andreopoulos W."/>
            <person name="Pangilinan J."/>
            <person name="LaButti K."/>
            <person name="Riley R."/>
            <person name="Lipzen A."/>
            <person name="Clum A."/>
            <person name="Drula E."/>
            <person name="Henrissat B."/>
            <person name="Kohler A."/>
            <person name="Grigoriev I.V."/>
            <person name="Martin F.M."/>
            <person name="Hacquard S."/>
        </authorList>
    </citation>
    <scope>NUCLEOTIDE SEQUENCE</scope>
    <source>
        <strain evidence="4">MPI-CAGE-AT-0147</strain>
    </source>
</reference>
<comment type="caution">
    <text evidence="4">The sequence shown here is derived from an EMBL/GenBank/DDBJ whole genome shotgun (WGS) entry which is preliminary data.</text>
</comment>
<evidence type="ECO:0000256" key="2">
    <source>
        <dbReference type="ARBA" id="ARBA00022801"/>
    </source>
</evidence>
<gene>
    <name evidence="4" type="ORF">EDB81DRAFT_868502</name>
</gene>
<dbReference type="EMBL" id="JAGMUV010000006">
    <property type="protein sequence ID" value="KAH7153459.1"/>
    <property type="molecule type" value="Genomic_DNA"/>
</dbReference>
<comment type="similarity">
    <text evidence="1">Belongs to the isochorismatase family.</text>
</comment>
<keyword evidence="5" id="KW-1185">Reference proteome</keyword>
<evidence type="ECO:0000313" key="5">
    <source>
        <dbReference type="Proteomes" id="UP000738349"/>
    </source>
</evidence>
<dbReference type="Gene3D" id="3.40.50.850">
    <property type="entry name" value="Isochorismatase-like"/>
    <property type="match status" value="1"/>
</dbReference>
<dbReference type="GO" id="GO:0016787">
    <property type="term" value="F:hydrolase activity"/>
    <property type="evidence" value="ECO:0007669"/>
    <property type="project" value="UniProtKB-KW"/>
</dbReference>
<dbReference type="PANTHER" id="PTHR43540">
    <property type="entry name" value="PEROXYUREIDOACRYLATE/UREIDOACRYLATE AMIDOHYDROLASE-RELATED"/>
    <property type="match status" value="1"/>
</dbReference>
<feature type="domain" description="Isochorismatase-like" evidence="3">
    <location>
        <begin position="31"/>
        <end position="176"/>
    </location>
</feature>
<dbReference type="AlphaFoldDB" id="A0A9P9F5G4"/>
<evidence type="ECO:0000256" key="1">
    <source>
        <dbReference type="ARBA" id="ARBA00006336"/>
    </source>
</evidence>
<dbReference type="InterPro" id="IPR050272">
    <property type="entry name" value="Isochorismatase-like_hydrls"/>
</dbReference>
<dbReference type="SUPFAM" id="SSF52499">
    <property type="entry name" value="Isochorismatase-like hydrolases"/>
    <property type="match status" value="1"/>
</dbReference>
<protein>
    <submittedName>
        <fullName evidence="4">Isochorismatase</fullName>
    </submittedName>
</protein>